<dbReference type="EMBL" id="VXPY01000117">
    <property type="protein sequence ID" value="MYD91810.1"/>
    <property type="molecule type" value="Genomic_DNA"/>
</dbReference>
<name>A0A6B1DVE1_9CHLR</name>
<accession>A0A6B1DVE1</accession>
<protein>
    <submittedName>
        <fullName evidence="1">Uncharacterized protein</fullName>
    </submittedName>
</protein>
<evidence type="ECO:0000313" key="1">
    <source>
        <dbReference type="EMBL" id="MYD91810.1"/>
    </source>
</evidence>
<sequence length="61" mass="6837">MRRTPLVERMPLTARTNINEIETVPPIFSVLMMMSFGDKITVLASRLTVPSLCVWFGSGKP</sequence>
<comment type="caution">
    <text evidence="1">The sequence shown here is derived from an EMBL/GenBank/DDBJ whole genome shotgun (WGS) entry which is preliminary data.</text>
</comment>
<dbReference type="AlphaFoldDB" id="A0A6B1DVE1"/>
<organism evidence="1">
    <name type="scientific">Caldilineaceae bacterium SB0662_bin_9</name>
    <dbReference type="NCBI Taxonomy" id="2605258"/>
    <lineage>
        <taxon>Bacteria</taxon>
        <taxon>Bacillati</taxon>
        <taxon>Chloroflexota</taxon>
        <taxon>Caldilineae</taxon>
        <taxon>Caldilineales</taxon>
        <taxon>Caldilineaceae</taxon>
    </lineage>
</organism>
<gene>
    <name evidence="1" type="ORF">F4Y08_16005</name>
</gene>
<reference evidence="1" key="1">
    <citation type="submission" date="2019-09" db="EMBL/GenBank/DDBJ databases">
        <title>Characterisation of the sponge microbiome using genome-centric metagenomics.</title>
        <authorList>
            <person name="Engelberts J.P."/>
            <person name="Robbins S.J."/>
            <person name="De Goeij J.M."/>
            <person name="Aranda M."/>
            <person name="Bell S.C."/>
            <person name="Webster N.S."/>
        </authorList>
    </citation>
    <scope>NUCLEOTIDE SEQUENCE</scope>
    <source>
        <strain evidence="1">SB0662_bin_9</strain>
    </source>
</reference>
<proteinExistence type="predicted"/>